<accession>A0A1G1T0X7</accession>
<proteinExistence type="inferred from homology"/>
<dbReference type="PANTHER" id="PTHR31223">
    <property type="entry name" value="LOG FAMILY PROTEIN YJL055W"/>
    <property type="match status" value="1"/>
</dbReference>
<dbReference type="NCBIfam" id="TIGR00730">
    <property type="entry name" value="Rossman fold protein, TIGR00730 family"/>
    <property type="match status" value="1"/>
</dbReference>
<dbReference type="PANTHER" id="PTHR31223:SF70">
    <property type="entry name" value="LOG FAMILY PROTEIN YJL055W"/>
    <property type="match status" value="1"/>
</dbReference>
<comment type="similarity">
    <text evidence="2 3">Belongs to the LOG family.</text>
</comment>
<comment type="caution">
    <text evidence="4">The sequence shown here is derived from an EMBL/GenBank/DDBJ whole genome shotgun (WGS) entry which is preliminary data.</text>
</comment>
<dbReference type="OrthoDB" id="9801098at2"/>
<dbReference type="GO" id="GO:0008714">
    <property type="term" value="F:AMP nucleosidase activity"/>
    <property type="evidence" value="ECO:0007669"/>
    <property type="project" value="UniProtKB-EC"/>
</dbReference>
<dbReference type="GO" id="GO:0005829">
    <property type="term" value="C:cytosol"/>
    <property type="evidence" value="ECO:0007669"/>
    <property type="project" value="TreeGrafter"/>
</dbReference>
<dbReference type="STRING" id="1908236.BEN48_15960"/>
<evidence type="ECO:0000256" key="1">
    <source>
        <dbReference type="ARBA" id="ARBA00000274"/>
    </source>
</evidence>
<dbReference type="Pfam" id="PF03641">
    <property type="entry name" value="Lysine_decarbox"/>
    <property type="match status" value="1"/>
</dbReference>
<dbReference type="Gene3D" id="3.40.50.450">
    <property type="match status" value="1"/>
</dbReference>
<dbReference type="GO" id="GO:0009691">
    <property type="term" value="P:cytokinin biosynthetic process"/>
    <property type="evidence" value="ECO:0007669"/>
    <property type="project" value="UniProtKB-UniRule"/>
</dbReference>
<name>A0A1G1T0X7_9BACT</name>
<dbReference type="RefSeq" id="WP_070734997.1">
    <property type="nucleotide sequence ID" value="NZ_MDZC01000070.1"/>
</dbReference>
<dbReference type="Proteomes" id="UP000177791">
    <property type="component" value="Unassembled WGS sequence"/>
</dbReference>
<evidence type="ECO:0000256" key="3">
    <source>
        <dbReference type="RuleBase" id="RU363015"/>
    </source>
</evidence>
<keyword evidence="3" id="KW-0203">Cytokinin biosynthesis</keyword>
<sequence>MKSIAVYCGSSTGTNPKYIAQAQALGAAMVAQGLTLVYGGGRVGLMGTIADAVLAHGGQVVGVIPDFLADKELAHLGCTELHVVKSMHERKLLMADRADAFVAMPGGFGTLEELFEVLTWGQLGLHRKPVAVLNVDGYYDHLLLALDRMRDDQLLRAENRGQLLQAADPQDLLAKLAAYQPIQLEKWLTPPTT</sequence>
<dbReference type="EC" id="3.2.2.n1" evidence="3"/>
<organism evidence="4 5">
    <name type="scientific">Hymenobacter glacialis</name>
    <dbReference type="NCBI Taxonomy" id="1908236"/>
    <lineage>
        <taxon>Bacteria</taxon>
        <taxon>Pseudomonadati</taxon>
        <taxon>Bacteroidota</taxon>
        <taxon>Cytophagia</taxon>
        <taxon>Cytophagales</taxon>
        <taxon>Hymenobacteraceae</taxon>
        <taxon>Hymenobacter</taxon>
    </lineage>
</organism>
<evidence type="ECO:0000313" key="5">
    <source>
        <dbReference type="Proteomes" id="UP000177791"/>
    </source>
</evidence>
<dbReference type="InterPro" id="IPR031100">
    <property type="entry name" value="LOG_fam"/>
</dbReference>
<evidence type="ECO:0000256" key="2">
    <source>
        <dbReference type="ARBA" id="ARBA00006763"/>
    </source>
</evidence>
<dbReference type="SUPFAM" id="SSF102405">
    <property type="entry name" value="MCP/YpsA-like"/>
    <property type="match status" value="1"/>
</dbReference>
<keyword evidence="5" id="KW-1185">Reference proteome</keyword>
<protein>
    <recommendedName>
        <fullName evidence="3">Cytokinin riboside 5'-monophosphate phosphoribohydrolase</fullName>
        <ecNumber evidence="3">3.2.2.n1</ecNumber>
    </recommendedName>
</protein>
<reference evidence="4 5" key="1">
    <citation type="submission" date="2016-08" db="EMBL/GenBank/DDBJ databases">
        <title>Hymenobacter coccineus sp. nov., Hymenobacter lapidarius sp. nov. and Hymenobacter glacialis sp. nov., isolated from Antarctic soil.</title>
        <authorList>
            <person name="Sedlacek I."/>
            <person name="Kralova S."/>
            <person name="Kyrova K."/>
            <person name="Maslanova I."/>
            <person name="Stankova E."/>
            <person name="Vrbovska V."/>
            <person name="Nemec M."/>
            <person name="Bartak M."/>
            <person name="Svec P."/>
            <person name="Busse H.-J."/>
            <person name="Pantucek R."/>
        </authorList>
    </citation>
    <scope>NUCLEOTIDE SEQUENCE [LARGE SCALE GENOMIC DNA]</scope>
    <source>
        <strain evidence="4 5">CCM 8648</strain>
    </source>
</reference>
<dbReference type="InterPro" id="IPR005269">
    <property type="entry name" value="LOG"/>
</dbReference>
<dbReference type="EMBL" id="MDZC01000070">
    <property type="protein sequence ID" value="OGX84524.1"/>
    <property type="molecule type" value="Genomic_DNA"/>
</dbReference>
<gene>
    <name evidence="4" type="ORF">BEN48_15960</name>
</gene>
<keyword evidence="3" id="KW-0378">Hydrolase</keyword>
<comment type="catalytic activity">
    <reaction evidence="1">
        <text>AMP + H2O = D-ribose 5-phosphate + adenine</text>
        <dbReference type="Rhea" id="RHEA:20129"/>
        <dbReference type="ChEBI" id="CHEBI:15377"/>
        <dbReference type="ChEBI" id="CHEBI:16708"/>
        <dbReference type="ChEBI" id="CHEBI:78346"/>
        <dbReference type="ChEBI" id="CHEBI:456215"/>
        <dbReference type="EC" id="3.2.2.4"/>
    </reaction>
</comment>
<evidence type="ECO:0000313" key="4">
    <source>
        <dbReference type="EMBL" id="OGX84524.1"/>
    </source>
</evidence>
<dbReference type="AlphaFoldDB" id="A0A1G1T0X7"/>